<dbReference type="InterPro" id="IPR003594">
    <property type="entry name" value="HATPase_dom"/>
</dbReference>
<evidence type="ECO:0000259" key="12">
    <source>
        <dbReference type="Pfam" id="PF07730"/>
    </source>
</evidence>
<keyword evidence="3" id="KW-0597">Phosphoprotein</keyword>
<keyword evidence="14" id="KW-1185">Reference proteome</keyword>
<dbReference type="PANTHER" id="PTHR24421">
    <property type="entry name" value="NITRATE/NITRITE SENSOR PROTEIN NARX-RELATED"/>
    <property type="match status" value="1"/>
</dbReference>
<dbReference type="PANTHER" id="PTHR24421:SF10">
    <property type="entry name" value="NITRATE_NITRITE SENSOR PROTEIN NARQ"/>
    <property type="match status" value="1"/>
</dbReference>
<dbReference type="Proteomes" id="UP001620295">
    <property type="component" value="Unassembled WGS sequence"/>
</dbReference>
<evidence type="ECO:0000256" key="5">
    <source>
        <dbReference type="ARBA" id="ARBA00022741"/>
    </source>
</evidence>
<evidence type="ECO:0000256" key="7">
    <source>
        <dbReference type="ARBA" id="ARBA00022840"/>
    </source>
</evidence>
<dbReference type="Gene3D" id="3.30.565.10">
    <property type="entry name" value="Histidine kinase-like ATPase, C-terminal domain"/>
    <property type="match status" value="1"/>
</dbReference>
<comment type="caution">
    <text evidence="13">The sequence shown here is derived from an EMBL/GenBank/DDBJ whole genome shotgun (WGS) entry which is preliminary data.</text>
</comment>
<evidence type="ECO:0000256" key="4">
    <source>
        <dbReference type="ARBA" id="ARBA00022679"/>
    </source>
</evidence>
<dbReference type="Gene3D" id="1.20.5.1930">
    <property type="match status" value="1"/>
</dbReference>
<proteinExistence type="predicted"/>
<evidence type="ECO:0000313" key="14">
    <source>
        <dbReference type="Proteomes" id="UP001620295"/>
    </source>
</evidence>
<keyword evidence="10" id="KW-1133">Transmembrane helix</keyword>
<sequence length="439" mass="46852">MSVSPPLPLLKRISPGLWVGLVWFAAALGPLVKYILMPPRREYSLSYPRQGLDPLSAKLLLAIAFALVLTGCVLLRRRTSLGYGLLLAGTVASTLAWRQDEIPPAQYLGVDVALCYVAATRPRRSSLNAAAAALATLPCYVLLRQGLGIQDSGVIPEPYIALTVVIGWLVGNSLRQSQLHTEELHAQAAAQAVTAERLRIAREMHDTVAHSIGIIALQAGAAARVIETQPDKAREAMRAVEKTGRETLSGLRRMLGALRQADREADRDADREPDPAADEAADEARKPAPLHPSAGLADVERLATTTTAAGVRVEVWWQGRRRPLPADIDLAAFRIVQESVTNVVRHSGADSCQVTIGYGEDELTIEVRDRGKGTCADAEHDTGYGLIGMRERITLLHGHFTAGPGRGGGFLVAARLPLPAATATATTRAIETKAGAAAG</sequence>
<evidence type="ECO:0000256" key="2">
    <source>
        <dbReference type="ARBA" id="ARBA00012438"/>
    </source>
</evidence>
<evidence type="ECO:0000259" key="11">
    <source>
        <dbReference type="Pfam" id="PF02518"/>
    </source>
</evidence>
<evidence type="ECO:0000256" key="8">
    <source>
        <dbReference type="ARBA" id="ARBA00023012"/>
    </source>
</evidence>
<feature type="region of interest" description="Disordered" evidence="9">
    <location>
        <begin position="259"/>
        <end position="296"/>
    </location>
</feature>
<gene>
    <name evidence="13" type="ORF">ACI2L5_37065</name>
</gene>
<dbReference type="GO" id="GO:0016301">
    <property type="term" value="F:kinase activity"/>
    <property type="evidence" value="ECO:0007669"/>
    <property type="project" value="UniProtKB-KW"/>
</dbReference>
<dbReference type="InterPro" id="IPR036890">
    <property type="entry name" value="HATPase_C_sf"/>
</dbReference>
<dbReference type="SUPFAM" id="SSF55874">
    <property type="entry name" value="ATPase domain of HSP90 chaperone/DNA topoisomerase II/histidine kinase"/>
    <property type="match status" value="1"/>
</dbReference>
<dbReference type="InterPro" id="IPR050482">
    <property type="entry name" value="Sensor_HK_TwoCompSys"/>
</dbReference>
<name>A0ABW8LX96_9ACTN</name>
<keyword evidence="10" id="KW-0812">Transmembrane</keyword>
<dbReference type="InterPro" id="IPR011712">
    <property type="entry name" value="Sig_transdc_His_kin_sub3_dim/P"/>
</dbReference>
<keyword evidence="4" id="KW-0808">Transferase</keyword>
<keyword evidence="6 13" id="KW-0418">Kinase</keyword>
<evidence type="ECO:0000256" key="6">
    <source>
        <dbReference type="ARBA" id="ARBA00022777"/>
    </source>
</evidence>
<evidence type="ECO:0000256" key="3">
    <source>
        <dbReference type="ARBA" id="ARBA00022553"/>
    </source>
</evidence>
<feature type="compositionally biased region" description="Basic and acidic residues" evidence="9">
    <location>
        <begin position="260"/>
        <end position="274"/>
    </location>
</feature>
<feature type="transmembrane region" description="Helical" evidence="10">
    <location>
        <begin position="56"/>
        <end position="74"/>
    </location>
</feature>
<keyword evidence="7" id="KW-0067">ATP-binding</keyword>
<dbReference type="EMBL" id="JBJDQH010000014">
    <property type="protein sequence ID" value="MFK4270498.1"/>
    <property type="molecule type" value="Genomic_DNA"/>
</dbReference>
<protein>
    <recommendedName>
        <fullName evidence="2">histidine kinase</fullName>
        <ecNumber evidence="2">2.7.13.3</ecNumber>
    </recommendedName>
</protein>
<feature type="domain" description="Signal transduction histidine kinase subgroup 3 dimerisation and phosphoacceptor" evidence="12">
    <location>
        <begin position="196"/>
        <end position="262"/>
    </location>
</feature>
<organism evidence="13 14">
    <name type="scientific">Streptomyces milbemycinicus</name>
    <dbReference type="NCBI Taxonomy" id="476552"/>
    <lineage>
        <taxon>Bacteria</taxon>
        <taxon>Bacillati</taxon>
        <taxon>Actinomycetota</taxon>
        <taxon>Actinomycetes</taxon>
        <taxon>Kitasatosporales</taxon>
        <taxon>Streptomycetaceae</taxon>
        <taxon>Streptomyces</taxon>
    </lineage>
</organism>
<evidence type="ECO:0000256" key="1">
    <source>
        <dbReference type="ARBA" id="ARBA00000085"/>
    </source>
</evidence>
<dbReference type="EC" id="2.7.13.3" evidence="2"/>
<feature type="transmembrane region" description="Helical" evidence="10">
    <location>
        <begin position="16"/>
        <end position="36"/>
    </location>
</feature>
<feature type="domain" description="Histidine kinase/HSP90-like ATPase" evidence="11">
    <location>
        <begin position="332"/>
        <end position="419"/>
    </location>
</feature>
<keyword evidence="10" id="KW-0472">Membrane</keyword>
<evidence type="ECO:0000256" key="9">
    <source>
        <dbReference type="SAM" id="MobiDB-lite"/>
    </source>
</evidence>
<evidence type="ECO:0000256" key="10">
    <source>
        <dbReference type="SAM" id="Phobius"/>
    </source>
</evidence>
<comment type="catalytic activity">
    <reaction evidence="1">
        <text>ATP + protein L-histidine = ADP + protein N-phospho-L-histidine.</text>
        <dbReference type="EC" id="2.7.13.3"/>
    </reaction>
</comment>
<reference evidence="13 14" key="1">
    <citation type="submission" date="2024-11" db="EMBL/GenBank/DDBJ databases">
        <title>The Natural Products Discovery Center: Release of the First 8490 Sequenced Strains for Exploring Actinobacteria Biosynthetic Diversity.</title>
        <authorList>
            <person name="Kalkreuter E."/>
            <person name="Kautsar S.A."/>
            <person name="Yang D."/>
            <person name="Bader C.D."/>
            <person name="Teijaro C.N."/>
            <person name="Fluegel L."/>
            <person name="Davis C.M."/>
            <person name="Simpson J.R."/>
            <person name="Lauterbach L."/>
            <person name="Steele A.D."/>
            <person name="Gui C."/>
            <person name="Meng S."/>
            <person name="Li G."/>
            <person name="Viehrig K."/>
            <person name="Ye F."/>
            <person name="Su P."/>
            <person name="Kiefer A.F."/>
            <person name="Nichols A."/>
            <person name="Cepeda A.J."/>
            <person name="Yan W."/>
            <person name="Fan B."/>
            <person name="Jiang Y."/>
            <person name="Adhikari A."/>
            <person name="Zheng C.-J."/>
            <person name="Schuster L."/>
            <person name="Cowan T.M."/>
            <person name="Smanski M.J."/>
            <person name="Chevrette M.G."/>
            <person name="De Carvalho L.P.S."/>
            <person name="Shen B."/>
        </authorList>
    </citation>
    <scope>NUCLEOTIDE SEQUENCE [LARGE SCALE GENOMIC DNA]</scope>
    <source>
        <strain evidence="13 14">NPDC020863</strain>
    </source>
</reference>
<dbReference type="CDD" id="cd16917">
    <property type="entry name" value="HATPase_UhpB-NarQ-NarX-like"/>
    <property type="match status" value="1"/>
</dbReference>
<keyword evidence="5" id="KW-0547">Nucleotide-binding</keyword>
<dbReference type="Pfam" id="PF07730">
    <property type="entry name" value="HisKA_3"/>
    <property type="match status" value="1"/>
</dbReference>
<dbReference type="Pfam" id="PF02518">
    <property type="entry name" value="HATPase_c"/>
    <property type="match status" value="1"/>
</dbReference>
<evidence type="ECO:0000313" key="13">
    <source>
        <dbReference type="EMBL" id="MFK4270498.1"/>
    </source>
</evidence>
<dbReference type="RefSeq" id="WP_358632160.1">
    <property type="nucleotide sequence ID" value="NZ_JBFAEV010000003.1"/>
</dbReference>
<keyword evidence="8" id="KW-0902">Two-component regulatory system</keyword>
<accession>A0ABW8LX96</accession>